<dbReference type="OrthoDB" id="646178at2759"/>
<reference evidence="4" key="1">
    <citation type="submission" date="2022-04" db="EMBL/GenBank/DDBJ databases">
        <title>Carnegiea gigantea Genome sequencing and assembly v2.</title>
        <authorList>
            <person name="Copetti D."/>
            <person name="Sanderson M.J."/>
            <person name="Burquez A."/>
            <person name="Wojciechowski M.F."/>
        </authorList>
    </citation>
    <scope>NUCLEOTIDE SEQUENCE</scope>
    <source>
        <strain evidence="4">SGP5-SGP5p</strain>
        <tissue evidence="4">Aerial part</tissue>
    </source>
</reference>
<feature type="domain" description="Disease resistance R13L4/SHOC-2-like LRR" evidence="3">
    <location>
        <begin position="54"/>
        <end position="305"/>
    </location>
</feature>
<dbReference type="Proteomes" id="UP001153076">
    <property type="component" value="Unassembled WGS sequence"/>
</dbReference>
<dbReference type="AlphaFoldDB" id="A0A9Q1GKA2"/>
<evidence type="ECO:0000313" key="4">
    <source>
        <dbReference type="EMBL" id="KAJ8420143.1"/>
    </source>
</evidence>
<evidence type="ECO:0000313" key="5">
    <source>
        <dbReference type="Proteomes" id="UP001153076"/>
    </source>
</evidence>
<accession>A0A9Q1GKA2</accession>
<evidence type="ECO:0000259" key="3">
    <source>
        <dbReference type="Pfam" id="PF23598"/>
    </source>
</evidence>
<protein>
    <recommendedName>
        <fullName evidence="3">Disease resistance R13L4/SHOC-2-like LRR domain-containing protein</fullName>
    </recommendedName>
</protein>
<evidence type="ECO:0000256" key="2">
    <source>
        <dbReference type="ARBA" id="ARBA00022821"/>
    </source>
</evidence>
<dbReference type="InterPro" id="IPR055414">
    <property type="entry name" value="LRR_R13L4/SHOC2-like"/>
</dbReference>
<dbReference type="SUPFAM" id="SSF52058">
    <property type="entry name" value="L domain-like"/>
    <property type="match status" value="1"/>
</dbReference>
<comment type="caution">
    <text evidence="4">The sequence shown here is derived from an EMBL/GenBank/DDBJ whole genome shotgun (WGS) entry which is preliminary data.</text>
</comment>
<dbReference type="GO" id="GO:0006952">
    <property type="term" value="P:defense response"/>
    <property type="evidence" value="ECO:0007669"/>
    <property type="project" value="UniProtKB-KW"/>
</dbReference>
<keyword evidence="5" id="KW-1185">Reference proteome</keyword>
<keyword evidence="1" id="KW-0677">Repeat</keyword>
<keyword evidence="2" id="KW-0611">Plant defense</keyword>
<name>A0A9Q1GKA2_9CARY</name>
<organism evidence="4 5">
    <name type="scientific">Carnegiea gigantea</name>
    <dbReference type="NCBI Taxonomy" id="171969"/>
    <lineage>
        <taxon>Eukaryota</taxon>
        <taxon>Viridiplantae</taxon>
        <taxon>Streptophyta</taxon>
        <taxon>Embryophyta</taxon>
        <taxon>Tracheophyta</taxon>
        <taxon>Spermatophyta</taxon>
        <taxon>Magnoliopsida</taxon>
        <taxon>eudicotyledons</taxon>
        <taxon>Gunneridae</taxon>
        <taxon>Pentapetalae</taxon>
        <taxon>Caryophyllales</taxon>
        <taxon>Cactineae</taxon>
        <taxon>Cactaceae</taxon>
        <taxon>Cactoideae</taxon>
        <taxon>Echinocereeae</taxon>
        <taxon>Carnegiea</taxon>
    </lineage>
</organism>
<evidence type="ECO:0000256" key="1">
    <source>
        <dbReference type="ARBA" id="ARBA00022737"/>
    </source>
</evidence>
<dbReference type="InterPro" id="IPR032675">
    <property type="entry name" value="LRR_dom_sf"/>
</dbReference>
<dbReference type="PANTHER" id="PTHR36766:SF61">
    <property type="entry name" value="NB-ARC DOMAIN DISEASE RESISTANCE PROTEIN"/>
    <property type="match status" value="1"/>
</dbReference>
<sequence>MVQVVSRDVMRDIKMCKLHDLMRDKWLQIAKDENFLLTNDSIRRLAIYVGASVKELESLANSTKLPHSKSLLLFRSGLPYSSLPRSIASLIYLRYLSSKDTRIAKLPSNIGNLRQLYLPIGYMIEDGKALHLDELTNLEIIEGLGLNTVAVKVLQELNSSLQRLKAICFGKMENLDPLLKSSSIKSMSLKLDGLILLSLPKMLSDCHSLHRLIVSCGNFGDIGTINSRMRPLWGCQFSEDAISVLGKITRLKKLLLIGCRNKLRLHISSNGFPELTHLVIRSNHGLEECTIERERLPKLLKLEIEGCPRITKIPDALPLKVSIICDTCVPVIEKYGSWPHYIRKHAC</sequence>
<dbReference type="PANTHER" id="PTHR36766">
    <property type="entry name" value="PLANT BROAD-SPECTRUM MILDEW RESISTANCE PROTEIN RPW8"/>
    <property type="match status" value="1"/>
</dbReference>
<dbReference type="Pfam" id="PF23598">
    <property type="entry name" value="LRR_14"/>
    <property type="match status" value="1"/>
</dbReference>
<gene>
    <name evidence="4" type="ORF">Cgig2_024522</name>
</gene>
<dbReference type="Gene3D" id="3.80.10.10">
    <property type="entry name" value="Ribonuclease Inhibitor"/>
    <property type="match status" value="1"/>
</dbReference>
<proteinExistence type="predicted"/>
<dbReference type="EMBL" id="JAKOGI010003818">
    <property type="protein sequence ID" value="KAJ8420143.1"/>
    <property type="molecule type" value="Genomic_DNA"/>
</dbReference>